<evidence type="ECO:0000313" key="1">
    <source>
        <dbReference type="EMBL" id="MXV51996.1"/>
    </source>
</evidence>
<dbReference type="Proteomes" id="UP000466586">
    <property type="component" value="Unassembled WGS sequence"/>
</dbReference>
<comment type="caution">
    <text evidence="1">The sequence shown here is derived from an EMBL/GenBank/DDBJ whole genome shotgun (WGS) entry which is preliminary data.</text>
</comment>
<dbReference type="EMBL" id="WVHT01000006">
    <property type="protein sequence ID" value="MXV51996.1"/>
    <property type="molecule type" value="Genomic_DNA"/>
</dbReference>
<gene>
    <name evidence="1" type="ORF">GS399_13525</name>
</gene>
<evidence type="ECO:0000313" key="2">
    <source>
        <dbReference type="Proteomes" id="UP000466586"/>
    </source>
</evidence>
<protein>
    <submittedName>
        <fullName evidence="1">Uncharacterized protein</fullName>
    </submittedName>
</protein>
<accession>A0A7K1YBN5</accession>
<proteinExistence type="predicted"/>
<dbReference type="RefSeq" id="WP_160845180.1">
    <property type="nucleotide sequence ID" value="NZ_WVHT01000006.1"/>
</dbReference>
<name>A0A7K1YBN5_9SPHI</name>
<reference evidence="1 2" key="1">
    <citation type="submission" date="2019-11" db="EMBL/GenBank/DDBJ databases">
        <title>Pedobacter sp. HMF7647 Genome sequencing and assembly.</title>
        <authorList>
            <person name="Kang H."/>
            <person name="Kim H."/>
            <person name="Joh K."/>
        </authorList>
    </citation>
    <scope>NUCLEOTIDE SEQUENCE [LARGE SCALE GENOMIC DNA]</scope>
    <source>
        <strain evidence="1 2">HMF7647</strain>
    </source>
</reference>
<sequence>MNYDYHNRHLGSLERKLQLIAEGQELELTPEEALIYGVDYVDEFPNNSDERKEAEDGR</sequence>
<dbReference type="AlphaFoldDB" id="A0A7K1YBN5"/>
<keyword evidence="2" id="KW-1185">Reference proteome</keyword>
<organism evidence="1 2">
    <name type="scientific">Hufsiella arboris</name>
    <dbReference type="NCBI Taxonomy" id="2695275"/>
    <lineage>
        <taxon>Bacteria</taxon>
        <taxon>Pseudomonadati</taxon>
        <taxon>Bacteroidota</taxon>
        <taxon>Sphingobacteriia</taxon>
        <taxon>Sphingobacteriales</taxon>
        <taxon>Sphingobacteriaceae</taxon>
        <taxon>Hufsiella</taxon>
    </lineage>
</organism>